<protein>
    <submittedName>
        <fullName evidence="1">SFRICE_036259</fullName>
    </submittedName>
</protein>
<sequence>MAARAAVVRGGKVEIRKEHTQIYKFTNFQNSRKTFQLIRRLQVPTSADNVFVHSLSAVTIDLN</sequence>
<dbReference type="EMBL" id="ODYU01010896">
    <property type="protein sequence ID" value="SOQ56282.1"/>
    <property type="molecule type" value="Genomic_DNA"/>
</dbReference>
<organism evidence="1">
    <name type="scientific">Spodoptera frugiperda</name>
    <name type="common">Fall armyworm</name>
    <dbReference type="NCBI Taxonomy" id="7108"/>
    <lineage>
        <taxon>Eukaryota</taxon>
        <taxon>Metazoa</taxon>
        <taxon>Ecdysozoa</taxon>
        <taxon>Arthropoda</taxon>
        <taxon>Hexapoda</taxon>
        <taxon>Insecta</taxon>
        <taxon>Pterygota</taxon>
        <taxon>Neoptera</taxon>
        <taxon>Endopterygota</taxon>
        <taxon>Lepidoptera</taxon>
        <taxon>Glossata</taxon>
        <taxon>Ditrysia</taxon>
        <taxon>Noctuoidea</taxon>
        <taxon>Noctuidae</taxon>
        <taxon>Amphipyrinae</taxon>
        <taxon>Spodoptera</taxon>
    </lineage>
</organism>
<reference evidence="1" key="1">
    <citation type="submission" date="2016-07" db="EMBL/GenBank/DDBJ databases">
        <authorList>
            <person name="Bretaudeau A."/>
        </authorList>
    </citation>
    <scope>NUCLEOTIDE SEQUENCE</scope>
    <source>
        <strain evidence="1">Rice</strain>
        <tissue evidence="1">Whole body</tissue>
    </source>
</reference>
<dbReference type="AlphaFoldDB" id="A0A2H1WTH8"/>
<evidence type="ECO:0000313" key="1">
    <source>
        <dbReference type="EMBL" id="SOQ56282.1"/>
    </source>
</evidence>
<name>A0A2H1WTH8_SPOFR</name>
<gene>
    <name evidence="1" type="ORF">SFRICE_036259</name>
</gene>
<accession>A0A2H1WTH8</accession>
<proteinExistence type="predicted"/>